<keyword evidence="3" id="KW-1185">Reference proteome</keyword>
<gene>
    <name evidence="2" type="ORF">LTR16_011150</name>
</gene>
<reference evidence="2 3" key="1">
    <citation type="submission" date="2023-08" db="EMBL/GenBank/DDBJ databases">
        <title>Black Yeasts Isolated from many extreme environments.</title>
        <authorList>
            <person name="Coleine C."/>
            <person name="Stajich J.E."/>
            <person name="Selbmann L."/>
        </authorList>
    </citation>
    <scope>NUCLEOTIDE SEQUENCE [LARGE SCALE GENOMIC DNA]</scope>
    <source>
        <strain evidence="2 3">CCFEE 536</strain>
    </source>
</reference>
<feature type="compositionally biased region" description="Low complexity" evidence="1">
    <location>
        <begin position="10"/>
        <end position="28"/>
    </location>
</feature>
<feature type="non-terminal residue" evidence="2">
    <location>
        <position position="1"/>
    </location>
</feature>
<comment type="caution">
    <text evidence="2">The sequence shown here is derived from an EMBL/GenBank/DDBJ whole genome shotgun (WGS) entry which is preliminary data.</text>
</comment>
<feature type="region of interest" description="Disordered" evidence="1">
    <location>
        <begin position="1"/>
        <end position="81"/>
    </location>
</feature>
<proteinExistence type="predicted"/>
<evidence type="ECO:0000256" key="1">
    <source>
        <dbReference type="SAM" id="MobiDB-lite"/>
    </source>
</evidence>
<accession>A0ABR0ITY6</accession>
<evidence type="ECO:0000313" key="3">
    <source>
        <dbReference type="Proteomes" id="UP001357485"/>
    </source>
</evidence>
<name>A0ABR0ITY6_9PEZI</name>
<protein>
    <submittedName>
        <fullName evidence="2">Uncharacterized protein</fullName>
    </submittedName>
</protein>
<dbReference type="EMBL" id="JAVRRA010027997">
    <property type="protein sequence ID" value="KAK5047399.1"/>
    <property type="molecule type" value="Genomic_DNA"/>
</dbReference>
<sequence>LASPPETSTRSLQMRRPPSLPLPRSSLMEKPSRRMSLLPESPMLARRSARLRRRSRRKARLLARRTTAERSQRGRKPRQTS</sequence>
<dbReference type="Proteomes" id="UP001357485">
    <property type="component" value="Unassembled WGS sequence"/>
</dbReference>
<feature type="compositionally biased region" description="Basic residues" evidence="1">
    <location>
        <begin position="47"/>
        <end position="63"/>
    </location>
</feature>
<feature type="non-terminal residue" evidence="2">
    <location>
        <position position="81"/>
    </location>
</feature>
<organism evidence="2 3">
    <name type="scientific">Cryomyces antarcticus</name>
    <dbReference type="NCBI Taxonomy" id="329879"/>
    <lineage>
        <taxon>Eukaryota</taxon>
        <taxon>Fungi</taxon>
        <taxon>Dikarya</taxon>
        <taxon>Ascomycota</taxon>
        <taxon>Pezizomycotina</taxon>
        <taxon>Dothideomycetes</taxon>
        <taxon>Dothideomycetes incertae sedis</taxon>
        <taxon>Cryomyces</taxon>
    </lineage>
</organism>
<evidence type="ECO:0000313" key="2">
    <source>
        <dbReference type="EMBL" id="KAK5047399.1"/>
    </source>
</evidence>